<dbReference type="GO" id="GO:0046872">
    <property type="term" value="F:metal ion binding"/>
    <property type="evidence" value="ECO:0007669"/>
    <property type="project" value="UniProtKB-KW"/>
</dbReference>
<evidence type="ECO:0000259" key="11">
    <source>
        <dbReference type="Pfam" id="PF00149"/>
    </source>
</evidence>
<evidence type="ECO:0000256" key="2">
    <source>
        <dbReference type="ARBA" id="ARBA00004141"/>
    </source>
</evidence>
<dbReference type="OrthoDB" id="7663298at2759"/>
<dbReference type="GO" id="GO:0006506">
    <property type="term" value="P:GPI anchor biosynthetic process"/>
    <property type="evidence" value="ECO:0007669"/>
    <property type="project" value="InterPro"/>
</dbReference>
<dbReference type="AlphaFoldDB" id="A0A8N4KYG9"/>
<dbReference type="Proteomes" id="UP001652620">
    <property type="component" value="Chromosome 1"/>
</dbReference>
<keyword evidence="8 10" id="KW-0472">Membrane</keyword>
<keyword evidence="5" id="KW-0479">Metal-binding</keyword>
<dbReference type="Pfam" id="PF00149">
    <property type="entry name" value="Metallophos"/>
    <property type="match status" value="1"/>
</dbReference>
<dbReference type="RefSeq" id="XP_029404330.2">
    <property type="nucleotide sequence ID" value="XM_029548470.2"/>
</dbReference>
<reference evidence="12" key="1">
    <citation type="submission" date="2025-05" db="UniProtKB">
        <authorList>
            <consortium name="RefSeq"/>
        </authorList>
    </citation>
    <scope>NUCLEOTIDE SEQUENCE [LARGE SCALE GENOMIC DNA]</scope>
</reference>
<gene>
    <name evidence="13" type="primary">LOC105234124</name>
</gene>
<evidence type="ECO:0000256" key="10">
    <source>
        <dbReference type="SAM" id="Phobius"/>
    </source>
</evidence>
<comment type="subcellular location">
    <subcellularLocation>
        <location evidence="2">Membrane</location>
        <topology evidence="2">Multi-pass membrane protein</topology>
    </subcellularLocation>
</comment>
<dbReference type="InterPro" id="IPR029052">
    <property type="entry name" value="Metallo-depent_PP-like"/>
</dbReference>
<name>A0A8N4KYG9_BACDO</name>
<evidence type="ECO:0000256" key="5">
    <source>
        <dbReference type="ARBA" id="ARBA00022723"/>
    </source>
</evidence>
<evidence type="ECO:0000313" key="13">
    <source>
        <dbReference type="RefSeq" id="XP_029404330.2"/>
    </source>
</evidence>
<comment type="cofactor">
    <cofactor evidence="1">
        <name>Mn(2+)</name>
        <dbReference type="ChEBI" id="CHEBI:29035"/>
    </cofactor>
</comment>
<dbReference type="InterPro" id="IPR033308">
    <property type="entry name" value="PGAP5/Cdc1/Ted1"/>
</dbReference>
<dbReference type="Gene3D" id="3.60.21.10">
    <property type="match status" value="1"/>
</dbReference>
<evidence type="ECO:0000256" key="9">
    <source>
        <dbReference type="ARBA" id="ARBA00023211"/>
    </source>
</evidence>
<reference evidence="13" key="2">
    <citation type="submission" date="2025-08" db="UniProtKB">
        <authorList>
            <consortium name="RefSeq"/>
        </authorList>
    </citation>
    <scope>IDENTIFICATION</scope>
    <source>
        <tissue evidence="13">Adult</tissue>
    </source>
</reference>
<keyword evidence="4 10" id="KW-0812">Transmembrane</keyword>
<evidence type="ECO:0000256" key="7">
    <source>
        <dbReference type="ARBA" id="ARBA00022989"/>
    </source>
</evidence>
<protein>
    <submittedName>
        <fullName evidence="13">Metallophosphoesterase 1 homolog</fullName>
    </submittedName>
</protein>
<dbReference type="SUPFAM" id="SSF56300">
    <property type="entry name" value="Metallo-dependent phosphatases"/>
    <property type="match status" value="1"/>
</dbReference>
<feature type="transmembrane region" description="Helical" evidence="10">
    <location>
        <begin position="355"/>
        <end position="373"/>
    </location>
</feature>
<proteinExistence type="inferred from homology"/>
<dbReference type="GO" id="GO:0016020">
    <property type="term" value="C:membrane"/>
    <property type="evidence" value="ECO:0007669"/>
    <property type="project" value="UniProtKB-SubCell"/>
</dbReference>
<keyword evidence="6" id="KW-0378">Hydrolase</keyword>
<comment type="similarity">
    <text evidence="3">Belongs to the metallophosphoesterase superfamily. MPPE1 family.</text>
</comment>
<evidence type="ECO:0000256" key="6">
    <source>
        <dbReference type="ARBA" id="ARBA00022801"/>
    </source>
</evidence>
<dbReference type="PANTHER" id="PTHR13315">
    <property type="entry name" value="METALLO PHOSPHOESTERASE RELATED"/>
    <property type="match status" value="1"/>
</dbReference>
<dbReference type="PANTHER" id="PTHR13315:SF0">
    <property type="entry name" value="METALLOPHOSPHOESTERASE 1"/>
    <property type="match status" value="1"/>
</dbReference>
<dbReference type="InterPro" id="IPR004843">
    <property type="entry name" value="Calcineurin-like_PHP"/>
</dbReference>
<sequence length="384" mass="44624">MFVFIFDSLFSLLIKGASKKTTEMYILTISSITFLTFLYCEFLADFLQLSRCRWPTFETKSLKKENELRAMIIADTHLIGPVHGHWLDRLYREWHMHRSFQASMRLFEPDVVFVLGDLFDEGDFVNSNDFEQYVERFHRIFKTPSNVSIISAVGNHDIGFHYKMDRSFIKRFSKHFNNTGVEIYTIKGNHFVMINSMAMQNDGCGFCNAAVRDLKSISEKLKCLKNKDRCEDNEVLQKHKTYSRPILMQHFPTYRKSDAVCREHDAPSIEFFRENWEVLSKESTDLIGKLLTPRVAFAGHSHHYCLNINRFGVEEYTVASFSWRNKVEPSFLLASFSGSSYAVAKCNMLAQMHVYNTYIAVATILIATIIFQISRKFLSISKKA</sequence>
<keyword evidence="12" id="KW-1185">Reference proteome</keyword>
<keyword evidence="9" id="KW-0464">Manganese</keyword>
<evidence type="ECO:0000256" key="4">
    <source>
        <dbReference type="ARBA" id="ARBA00022692"/>
    </source>
</evidence>
<dbReference type="KEGG" id="bdr:105234124"/>
<feature type="domain" description="Calcineurin-like phosphoesterase" evidence="11">
    <location>
        <begin position="69"/>
        <end position="304"/>
    </location>
</feature>
<organism evidence="12 13">
    <name type="scientific">Bactrocera dorsalis</name>
    <name type="common">Oriental fruit fly</name>
    <name type="synonym">Dacus dorsalis</name>
    <dbReference type="NCBI Taxonomy" id="27457"/>
    <lineage>
        <taxon>Eukaryota</taxon>
        <taxon>Metazoa</taxon>
        <taxon>Ecdysozoa</taxon>
        <taxon>Arthropoda</taxon>
        <taxon>Hexapoda</taxon>
        <taxon>Insecta</taxon>
        <taxon>Pterygota</taxon>
        <taxon>Neoptera</taxon>
        <taxon>Endopterygota</taxon>
        <taxon>Diptera</taxon>
        <taxon>Brachycera</taxon>
        <taxon>Muscomorpha</taxon>
        <taxon>Tephritoidea</taxon>
        <taxon>Tephritidae</taxon>
        <taxon>Bactrocera</taxon>
        <taxon>Bactrocera</taxon>
    </lineage>
</organism>
<dbReference type="GeneID" id="105234124"/>
<accession>A0A8N4KYG9</accession>
<evidence type="ECO:0000256" key="1">
    <source>
        <dbReference type="ARBA" id="ARBA00001936"/>
    </source>
</evidence>
<evidence type="ECO:0000256" key="3">
    <source>
        <dbReference type="ARBA" id="ARBA00008895"/>
    </source>
</evidence>
<keyword evidence="7 10" id="KW-1133">Transmembrane helix</keyword>
<evidence type="ECO:0000256" key="8">
    <source>
        <dbReference type="ARBA" id="ARBA00023136"/>
    </source>
</evidence>
<dbReference type="GO" id="GO:0016787">
    <property type="term" value="F:hydrolase activity"/>
    <property type="evidence" value="ECO:0007669"/>
    <property type="project" value="UniProtKB-KW"/>
</dbReference>
<feature type="transmembrane region" description="Helical" evidence="10">
    <location>
        <begin position="24"/>
        <end position="44"/>
    </location>
</feature>
<evidence type="ECO:0000313" key="12">
    <source>
        <dbReference type="Proteomes" id="UP001652620"/>
    </source>
</evidence>